<evidence type="ECO:0000313" key="4">
    <source>
        <dbReference type="Proteomes" id="UP000326838"/>
    </source>
</evidence>
<dbReference type="AlphaFoldDB" id="A0A5N0TLR5"/>
<evidence type="ECO:0000256" key="1">
    <source>
        <dbReference type="SAM" id="MobiDB-lite"/>
    </source>
</evidence>
<accession>A0A5N0TLR5</accession>
<feature type="transmembrane region" description="Helical" evidence="2">
    <location>
        <begin position="36"/>
        <end position="54"/>
    </location>
</feature>
<proteinExistence type="predicted"/>
<dbReference type="Proteomes" id="UP000326838">
    <property type="component" value="Unassembled WGS sequence"/>
</dbReference>
<evidence type="ECO:0000313" key="3">
    <source>
        <dbReference type="EMBL" id="KAA9134906.1"/>
    </source>
</evidence>
<keyword evidence="4" id="KW-1185">Reference proteome</keyword>
<dbReference type="RefSeq" id="WP_150892262.1">
    <property type="nucleotide sequence ID" value="NZ_VYUY01000006.1"/>
</dbReference>
<keyword evidence="2" id="KW-0472">Membrane</keyword>
<reference evidence="4" key="1">
    <citation type="submission" date="2019-09" db="EMBL/GenBank/DDBJ databases">
        <title>Mumia zhuanghuii sp. nov. isolated from the intestinal contents of plateau pika (Ochotona curzoniae) in the Qinghai-Tibet plateau of China.</title>
        <authorList>
            <person name="Tian Z."/>
        </authorList>
    </citation>
    <scope>NUCLEOTIDE SEQUENCE [LARGE SCALE GENOMIC DNA]</scope>
    <source>
        <strain evidence="4">L-033</strain>
    </source>
</reference>
<sequence>MRKYLFGSGLFSAIVAGTTLLRSLRARDETFTWRTALAWLNWGITLALAIGAITDTFRAGRGHTVAGDSPVSGDEQKLLKKHLRR</sequence>
<keyword evidence="2" id="KW-0812">Transmembrane</keyword>
<organism evidence="3 4">
    <name type="scientific">Microbacterium caowuchunii</name>
    <dbReference type="NCBI Taxonomy" id="2614638"/>
    <lineage>
        <taxon>Bacteria</taxon>
        <taxon>Bacillati</taxon>
        <taxon>Actinomycetota</taxon>
        <taxon>Actinomycetes</taxon>
        <taxon>Micrococcales</taxon>
        <taxon>Microbacteriaceae</taxon>
        <taxon>Microbacterium</taxon>
    </lineage>
</organism>
<gene>
    <name evidence="3" type="ORF">F6B40_04230</name>
</gene>
<comment type="caution">
    <text evidence="3">The sequence shown here is derived from an EMBL/GenBank/DDBJ whole genome shotgun (WGS) entry which is preliminary data.</text>
</comment>
<name>A0A5N0TLR5_9MICO</name>
<evidence type="ECO:0000256" key="2">
    <source>
        <dbReference type="SAM" id="Phobius"/>
    </source>
</evidence>
<feature type="region of interest" description="Disordered" evidence="1">
    <location>
        <begin position="63"/>
        <end position="85"/>
    </location>
</feature>
<protein>
    <recommendedName>
        <fullName evidence="5">NADH:ubiquinone oxidoreductase</fullName>
    </recommendedName>
</protein>
<evidence type="ECO:0008006" key="5">
    <source>
        <dbReference type="Google" id="ProtNLM"/>
    </source>
</evidence>
<dbReference type="EMBL" id="VYUY01000006">
    <property type="protein sequence ID" value="KAA9134906.1"/>
    <property type="molecule type" value="Genomic_DNA"/>
</dbReference>
<keyword evidence="2" id="KW-1133">Transmembrane helix</keyword>